<dbReference type="STRING" id="593133.SAMN04488006_2149"/>
<sequence length="94" mass="10604">MQYKRLVIIISTALALLFIPLIAMQYTDDVNWSLFDFVIAGILLIGTGLMCEFAWRKIKKIKYRIAIILAILATLIIIWLELAIGIFGSPFSGN</sequence>
<dbReference type="EMBL" id="FOZP01000005">
    <property type="protein sequence ID" value="SFS59297.1"/>
    <property type="molecule type" value="Genomic_DNA"/>
</dbReference>
<feature type="transmembrane region" description="Helical" evidence="1">
    <location>
        <begin position="7"/>
        <end position="26"/>
    </location>
</feature>
<dbReference type="OrthoDB" id="9813621at2"/>
<evidence type="ECO:0000313" key="2">
    <source>
        <dbReference type="EMBL" id="SFS59297.1"/>
    </source>
</evidence>
<reference evidence="3" key="1">
    <citation type="submission" date="2016-10" db="EMBL/GenBank/DDBJ databases">
        <authorList>
            <person name="Varghese N."/>
            <person name="Submissions S."/>
        </authorList>
    </citation>
    <scope>NUCLEOTIDE SEQUENCE [LARGE SCALE GENOMIC DNA]</scope>
    <source>
        <strain evidence="3">DSM 24450</strain>
    </source>
</reference>
<protein>
    <submittedName>
        <fullName evidence="2">Uncharacterized protein</fullName>
    </submittedName>
</protein>
<gene>
    <name evidence="2" type="ORF">SAMN04488006_2149</name>
</gene>
<dbReference type="Proteomes" id="UP000199312">
    <property type="component" value="Unassembled WGS sequence"/>
</dbReference>
<evidence type="ECO:0000313" key="3">
    <source>
        <dbReference type="Proteomes" id="UP000199312"/>
    </source>
</evidence>
<evidence type="ECO:0000256" key="1">
    <source>
        <dbReference type="SAM" id="Phobius"/>
    </source>
</evidence>
<dbReference type="RefSeq" id="WP_090225995.1">
    <property type="nucleotide sequence ID" value="NZ_FOZP01000005.1"/>
</dbReference>
<accession>A0A1I6R3G8</accession>
<name>A0A1I6R3G8_9FLAO</name>
<feature type="transmembrane region" description="Helical" evidence="1">
    <location>
        <begin position="67"/>
        <end position="88"/>
    </location>
</feature>
<dbReference type="AlphaFoldDB" id="A0A1I6R3G8"/>
<keyword evidence="1" id="KW-0812">Transmembrane</keyword>
<feature type="transmembrane region" description="Helical" evidence="1">
    <location>
        <begin position="32"/>
        <end position="55"/>
    </location>
</feature>
<proteinExistence type="predicted"/>
<keyword evidence="3" id="KW-1185">Reference proteome</keyword>
<keyword evidence="1" id="KW-1133">Transmembrane helix</keyword>
<keyword evidence="1" id="KW-0472">Membrane</keyword>
<organism evidence="2 3">
    <name type="scientific">Lutibacter maritimus</name>
    <dbReference type="NCBI Taxonomy" id="593133"/>
    <lineage>
        <taxon>Bacteria</taxon>
        <taxon>Pseudomonadati</taxon>
        <taxon>Bacteroidota</taxon>
        <taxon>Flavobacteriia</taxon>
        <taxon>Flavobacteriales</taxon>
        <taxon>Flavobacteriaceae</taxon>
        <taxon>Lutibacter</taxon>
    </lineage>
</organism>